<organism evidence="6 7">
    <name type="scientific">Vagococcus carniphilus</name>
    <dbReference type="NCBI Taxonomy" id="218144"/>
    <lineage>
        <taxon>Bacteria</taxon>
        <taxon>Bacillati</taxon>
        <taxon>Bacillota</taxon>
        <taxon>Bacilli</taxon>
        <taxon>Lactobacillales</taxon>
        <taxon>Enterococcaceae</taxon>
        <taxon>Vagococcus</taxon>
    </lineage>
</organism>
<evidence type="ECO:0000256" key="2">
    <source>
        <dbReference type="HAMAP-Rule" id="MF_02087"/>
    </source>
</evidence>
<dbReference type="RefSeq" id="WP_311874391.1">
    <property type="nucleotide sequence ID" value="NZ_JARQBZ010000027.1"/>
</dbReference>
<dbReference type="GO" id="GO:0030170">
    <property type="term" value="F:pyridoxal phosphate binding"/>
    <property type="evidence" value="ECO:0007669"/>
    <property type="project" value="UniProtKB-UniRule"/>
</dbReference>
<dbReference type="EMBL" id="JARQBZ010000027">
    <property type="protein sequence ID" value="MDT2834846.1"/>
    <property type="molecule type" value="Genomic_DNA"/>
</dbReference>
<dbReference type="Proteomes" id="UP001268577">
    <property type="component" value="Unassembled WGS sequence"/>
</dbReference>
<dbReference type="FunFam" id="3.20.20.10:FF:000011">
    <property type="entry name" value="Pyridoxal phosphate homeostasis protein"/>
    <property type="match status" value="1"/>
</dbReference>
<comment type="cofactor">
    <cofactor evidence="3">
        <name>pyridoxal 5'-phosphate</name>
        <dbReference type="ChEBI" id="CHEBI:597326"/>
    </cofactor>
</comment>
<dbReference type="PROSITE" id="PS01211">
    <property type="entry name" value="UPF0001"/>
    <property type="match status" value="1"/>
</dbReference>
<dbReference type="NCBIfam" id="TIGR00044">
    <property type="entry name" value="YggS family pyridoxal phosphate-dependent enzyme"/>
    <property type="match status" value="1"/>
</dbReference>
<evidence type="ECO:0000259" key="5">
    <source>
        <dbReference type="Pfam" id="PF01168"/>
    </source>
</evidence>
<dbReference type="SUPFAM" id="SSF51419">
    <property type="entry name" value="PLP-binding barrel"/>
    <property type="match status" value="1"/>
</dbReference>
<evidence type="ECO:0000256" key="1">
    <source>
        <dbReference type="ARBA" id="ARBA00022898"/>
    </source>
</evidence>
<accession>A0AAW8UA32</accession>
<reference evidence="6" key="1">
    <citation type="submission" date="2023-03" db="EMBL/GenBank/DDBJ databases">
        <authorList>
            <person name="Shen W."/>
            <person name="Cai J."/>
        </authorList>
    </citation>
    <scope>NUCLEOTIDE SEQUENCE</scope>
    <source>
        <strain evidence="6">P96-3</strain>
    </source>
</reference>
<comment type="caution">
    <text evidence="6">The sequence shown here is derived from an EMBL/GenBank/DDBJ whole genome shotgun (WGS) entry which is preliminary data.</text>
</comment>
<dbReference type="AlphaFoldDB" id="A0AAW8UA32"/>
<dbReference type="InterPro" id="IPR029066">
    <property type="entry name" value="PLP-binding_barrel"/>
</dbReference>
<dbReference type="HAMAP" id="MF_02087">
    <property type="entry name" value="PLP_homeostasis"/>
    <property type="match status" value="1"/>
</dbReference>
<dbReference type="Gene3D" id="3.20.20.10">
    <property type="entry name" value="Alanine racemase"/>
    <property type="match status" value="1"/>
</dbReference>
<feature type="domain" description="Alanine racemase N-terminal" evidence="5">
    <location>
        <begin position="11"/>
        <end position="226"/>
    </location>
</feature>
<evidence type="ECO:0000256" key="3">
    <source>
        <dbReference type="PIRSR" id="PIRSR004848-1"/>
    </source>
</evidence>
<keyword evidence="1 2" id="KW-0663">Pyridoxal phosphate</keyword>
<proteinExistence type="inferred from homology"/>
<evidence type="ECO:0000256" key="4">
    <source>
        <dbReference type="RuleBase" id="RU004514"/>
    </source>
</evidence>
<dbReference type="CDD" id="cd00635">
    <property type="entry name" value="PLPDE_III_YBL036c_like"/>
    <property type="match status" value="1"/>
</dbReference>
<dbReference type="PIRSF" id="PIRSF004848">
    <property type="entry name" value="YBL036c_PLPDEIII"/>
    <property type="match status" value="1"/>
</dbReference>
<comment type="function">
    <text evidence="2">Pyridoxal 5'-phosphate (PLP)-binding protein, which is involved in PLP homeostasis.</text>
</comment>
<dbReference type="InterPro" id="IPR001608">
    <property type="entry name" value="Ala_racemase_N"/>
</dbReference>
<comment type="similarity">
    <text evidence="2 4">Belongs to the pyridoxal phosphate-binding protein YggS/PROSC family.</text>
</comment>
<dbReference type="InterPro" id="IPR011078">
    <property type="entry name" value="PyrdxlP_homeostasis"/>
</dbReference>
<evidence type="ECO:0000313" key="6">
    <source>
        <dbReference type="EMBL" id="MDT2834846.1"/>
    </source>
</evidence>
<feature type="modified residue" description="N6-(pyridoxal phosphate)lysine" evidence="2 3">
    <location>
        <position position="38"/>
    </location>
</feature>
<dbReference type="Pfam" id="PF01168">
    <property type="entry name" value="Ala_racemase_N"/>
    <property type="match status" value="1"/>
</dbReference>
<name>A0AAW8UA32_9ENTE</name>
<evidence type="ECO:0000313" key="7">
    <source>
        <dbReference type="Proteomes" id="UP001268577"/>
    </source>
</evidence>
<dbReference type="PANTHER" id="PTHR10146:SF14">
    <property type="entry name" value="PYRIDOXAL PHOSPHATE HOMEOSTASIS PROTEIN"/>
    <property type="match status" value="1"/>
</dbReference>
<protein>
    <recommendedName>
        <fullName evidence="2">Pyridoxal phosphate homeostasis protein</fullName>
        <shortName evidence="2">PLP homeostasis protein</shortName>
    </recommendedName>
</protein>
<sequence>MLEQTLKTNIQKIETNIQKVCEKNSRDINDINLICVSKSVDDETTKQVVDQGIIHLAENRMEKLLEKKEFLKEEAHIKWHFIGNLQRRKVKTVINEIDYFHALDNVKLAAEIDKRAEKQIKCFVQVNVSGEESKQGVSPDSLSEFIDSLSVFENIAVVGLMTMAPYEASNEELHRIFSDLNRLKKAIEDKKLAYAPCKELSMGMSRDYEIAISEGATFVRVGSGFFDDDEKEVGTDEFI</sequence>
<dbReference type="PANTHER" id="PTHR10146">
    <property type="entry name" value="PROLINE SYNTHETASE CO-TRANSCRIBED BACTERIAL HOMOLOG PROTEIN"/>
    <property type="match status" value="1"/>
</dbReference>
<gene>
    <name evidence="6" type="ORF">P7H70_12435</name>
</gene>